<reference evidence="2 3" key="1">
    <citation type="submission" date="2016-10" db="EMBL/GenBank/DDBJ databases">
        <authorList>
            <person name="de Groot N.N."/>
        </authorList>
    </citation>
    <scope>NUCLEOTIDE SEQUENCE [LARGE SCALE GENOMIC DNA]</scope>
    <source>
        <strain evidence="2 3">MON 2.2</strain>
    </source>
</reference>
<sequence length="75" mass="8066">MSTLDDVSAAAAAAQAARAHLVDAYHAAYREGWSVADIGNAAGVSRNTVYKALHPIENPRPPGRFRKGQTKHEPR</sequence>
<proteinExistence type="predicted"/>
<evidence type="ECO:0000313" key="3">
    <source>
        <dbReference type="Proteomes" id="UP000198546"/>
    </source>
</evidence>
<dbReference type="EMBL" id="LT629688">
    <property type="protein sequence ID" value="SDE45924.1"/>
    <property type="molecule type" value="Genomic_DNA"/>
</dbReference>
<gene>
    <name evidence="2" type="ORF">SAMN04489747_3473</name>
</gene>
<dbReference type="Proteomes" id="UP000198546">
    <property type="component" value="Chromosome i"/>
</dbReference>
<evidence type="ECO:0000256" key="1">
    <source>
        <dbReference type="SAM" id="MobiDB-lite"/>
    </source>
</evidence>
<organism evidence="2 3">
    <name type="scientific">Auraticoccus monumenti</name>
    <dbReference type="NCBI Taxonomy" id="675864"/>
    <lineage>
        <taxon>Bacteria</taxon>
        <taxon>Bacillati</taxon>
        <taxon>Actinomycetota</taxon>
        <taxon>Actinomycetes</taxon>
        <taxon>Propionibacteriales</taxon>
        <taxon>Propionibacteriaceae</taxon>
        <taxon>Auraticoccus</taxon>
    </lineage>
</organism>
<keyword evidence="3" id="KW-1185">Reference proteome</keyword>
<feature type="region of interest" description="Disordered" evidence="1">
    <location>
        <begin position="52"/>
        <end position="75"/>
    </location>
</feature>
<evidence type="ECO:0008006" key="4">
    <source>
        <dbReference type="Google" id="ProtNLM"/>
    </source>
</evidence>
<dbReference type="RefSeq" id="WP_090595255.1">
    <property type="nucleotide sequence ID" value="NZ_LT629688.1"/>
</dbReference>
<dbReference type="AlphaFoldDB" id="A0A1G7D2L8"/>
<name>A0A1G7D2L8_9ACTN</name>
<dbReference type="Gene3D" id="1.10.10.60">
    <property type="entry name" value="Homeodomain-like"/>
    <property type="match status" value="1"/>
</dbReference>
<protein>
    <recommendedName>
        <fullName evidence="4">Helix-turn-helix domain of resolvase</fullName>
    </recommendedName>
</protein>
<evidence type="ECO:0000313" key="2">
    <source>
        <dbReference type="EMBL" id="SDE45924.1"/>
    </source>
</evidence>
<accession>A0A1G7D2L8</accession>